<sequence length="222" mass="24968">MAQAQQRQKTSQSCHVKQDPGDGIEHNGNHNTIRIGHVVCVTSVPSILCASERTVRDFFAEYGMLLSVTIHHNFLDMEPDGFIYLEYTEKEAAERAIAAVKEKRVGFATCTDTKLKTLVHPSEIMGMKAAMAIARGKPTFEVNEEIKDILLGRHELNRFTQSQQDRGDDDDFILQNLSQHSFATSQSKMKKKRRHNQDGGSGAARPKKAKRIRFTKVVVSNK</sequence>
<gene>
    <name evidence="4" type="ORF">PBS001_LOCUS5637</name>
</gene>
<evidence type="ECO:0000313" key="4">
    <source>
        <dbReference type="EMBL" id="CAH0519097.1"/>
    </source>
</evidence>
<keyword evidence="1" id="KW-0694">RNA-binding</keyword>
<feature type="compositionally biased region" description="Basic and acidic residues" evidence="2">
    <location>
        <begin position="16"/>
        <end position="28"/>
    </location>
</feature>
<keyword evidence="5" id="KW-1185">Reference proteome</keyword>
<dbReference type="PROSITE" id="PS50102">
    <property type="entry name" value="RRM"/>
    <property type="match status" value="1"/>
</dbReference>
<dbReference type="InterPro" id="IPR035979">
    <property type="entry name" value="RBD_domain_sf"/>
</dbReference>
<dbReference type="Proteomes" id="UP001158986">
    <property type="component" value="Unassembled WGS sequence"/>
</dbReference>
<feature type="domain" description="RRM" evidence="3">
    <location>
        <begin position="37"/>
        <end position="122"/>
    </location>
</feature>
<reference evidence="4 5" key="1">
    <citation type="submission" date="2021-11" db="EMBL/GenBank/DDBJ databases">
        <authorList>
            <person name="Islam A."/>
            <person name="Islam S."/>
            <person name="Flora M.S."/>
            <person name="Rahman M."/>
            <person name="Ziaur R.M."/>
            <person name="Epstein J.H."/>
            <person name="Hassan M."/>
            <person name="Klassen M."/>
            <person name="Woodard K."/>
            <person name="Webb A."/>
            <person name="Webby R.J."/>
            <person name="El Zowalaty M.E."/>
        </authorList>
    </citation>
    <scope>NUCLEOTIDE SEQUENCE [LARGE SCALE GENOMIC DNA]</scope>
    <source>
        <strain evidence="4">Pbs1</strain>
    </source>
</reference>
<dbReference type="InterPro" id="IPR012677">
    <property type="entry name" value="Nucleotide-bd_a/b_plait_sf"/>
</dbReference>
<dbReference type="SUPFAM" id="SSF54928">
    <property type="entry name" value="RNA-binding domain, RBD"/>
    <property type="match status" value="1"/>
</dbReference>
<evidence type="ECO:0000313" key="5">
    <source>
        <dbReference type="Proteomes" id="UP001158986"/>
    </source>
</evidence>
<dbReference type="CDD" id="cd00590">
    <property type="entry name" value="RRM_SF"/>
    <property type="match status" value="1"/>
</dbReference>
<accession>A0ABN8D1P1</accession>
<comment type="caution">
    <text evidence="4">The sequence shown here is derived from an EMBL/GenBank/DDBJ whole genome shotgun (WGS) entry which is preliminary data.</text>
</comment>
<dbReference type="Pfam" id="PF00076">
    <property type="entry name" value="RRM_1"/>
    <property type="match status" value="1"/>
</dbReference>
<dbReference type="EMBL" id="CAKLCB010000278">
    <property type="protein sequence ID" value="CAH0519097.1"/>
    <property type="molecule type" value="Genomic_DNA"/>
</dbReference>
<organism evidence="4 5">
    <name type="scientific">Peronospora belbahrii</name>
    <dbReference type="NCBI Taxonomy" id="622444"/>
    <lineage>
        <taxon>Eukaryota</taxon>
        <taxon>Sar</taxon>
        <taxon>Stramenopiles</taxon>
        <taxon>Oomycota</taxon>
        <taxon>Peronosporomycetes</taxon>
        <taxon>Peronosporales</taxon>
        <taxon>Peronosporaceae</taxon>
        <taxon>Peronospora</taxon>
    </lineage>
</organism>
<feature type="compositionally biased region" description="Polar residues" evidence="2">
    <location>
        <begin position="1"/>
        <end position="15"/>
    </location>
</feature>
<evidence type="ECO:0000256" key="1">
    <source>
        <dbReference type="PROSITE-ProRule" id="PRU00176"/>
    </source>
</evidence>
<feature type="region of interest" description="Disordered" evidence="2">
    <location>
        <begin position="1"/>
        <end position="28"/>
    </location>
</feature>
<dbReference type="Gene3D" id="3.30.70.330">
    <property type="match status" value="1"/>
</dbReference>
<protein>
    <recommendedName>
        <fullName evidence="3">RRM domain-containing protein</fullName>
    </recommendedName>
</protein>
<dbReference type="InterPro" id="IPR000504">
    <property type="entry name" value="RRM_dom"/>
</dbReference>
<name>A0ABN8D1P1_9STRA</name>
<proteinExistence type="predicted"/>
<feature type="region of interest" description="Disordered" evidence="2">
    <location>
        <begin position="183"/>
        <end position="222"/>
    </location>
</feature>
<evidence type="ECO:0000259" key="3">
    <source>
        <dbReference type="PROSITE" id="PS50102"/>
    </source>
</evidence>
<feature type="compositionally biased region" description="Basic residues" evidence="2">
    <location>
        <begin position="205"/>
        <end position="214"/>
    </location>
</feature>
<evidence type="ECO:0000256" key="2">
    <source>
        <dbReference type="SAM" id="MobiDB-lite"/>
    </source>
</evidence>